<dbReference type="SUPFAM" id="SSF55729">
    <property type="entry name" value="Acyl-CoA N-acyltransferases (Nat)"/>
    <property type="match status" value="1"/>
</dbReference>
<comment type="caution">
    <text evidence="2">The sequence shown here is derived from an EMBL/GenBank/DDBJ whole genome shotgun (WGS) entry which is preliminary data.</text>
</comment>
<protein>
    <recommendedName>
        <fullName evidence="1">N-acetyltransferase domain-containing protein</fullName>
    </recommendedName>
</protein>
<dbReference type="Proteomes" id="UP000572817">
    <property type="component" value="Unassembled WGS sequence"/>
</dbReference>
<dbReference type="InterPro" id="IPR016181">
    <property type="entry name" value="Acyl_CoA_acyltransferase"/>
</dbReference>
<dbReference type="EMBL" id="WWBZ02000082">
    <property type="protein sequence ID" value="KAF4300731.1"/>
    <property type="molecule type" value="Genomic_DNA"/>
</dbReference>
<dbReference type="Gene3D" id="3.40.630.30">
    <property type="match status" value="1"/>
</dbReference>
<dbReference type="OrthoDB" id="4072826at2759"/>
<dbReference type="InterPro" id="IPR000182">
    <property type="entry name" value="GNAT_dom"/>
</dbReference>
<dbReference type="Pfam" id="PF13302">
    <property type="entry name" value="Acetyltransf_3"/>
    <property type="match status" value="1"/>
</dbReference>
<proteinExistence type="predicted"/>
<evidence type="ECO:0000313" key="3">
    <source>
        <dbReference type="Proteomes" id="UP000572817"/>
    </source>
</evidence>
<sequence length="190" mass="21700">MVELQHPAEDVRTTRLRLRPMCLDDVADMHLLREHPEVMKYTPTGPATDVSQTEDWVNGCLSRFNCYNFAIELLPTDETQKTNRAIGVLGAARAPEVGYMLHPDYWGKGLATEALGAFMPLFWRKYESVHDYATAEIDPEHFASQKVLVKCGFVLWETKEKNFQSPTMGLRDTQVYRAPRPGTRLPERDA</sequence>
<feature type="domain" description="N-acetyltransferase" evidence="1">
    <location>
        <begin position="15"/>
        <end position="154"/>
    </location>
</feature>
<gene>
    <name evidence="2" type="ORF">GTA08_BOTSDO10581</name>
</gene>
<organism evidence="2 3">
    <name type="scientific">Botryosphaeria dothidea</name>
    <dbReference type="NCBI Taxonomy" id="55169"/>
    <lineage>
        <taxon>Eukaryota</taxon>
        <taxon>Fungi</taxon>
        <taxon>Dikarya</taxon>
        <taxon>Ascomycota</taxon>
        <taxon>Pezizomycotina</taxon>
        <taxon>Dothideomycetes</taxon>
        <taxon>Dothideomycetes incertae sedis</taxon>
        <taxon>Botryosphaeriales</taxon>
        <taxon>Botryosphaeriaceae</taxon>
        <taxon>Botryosphaeria</taxon>
    </lineage>
</organism>
<accession>A0A8H4MZQ2</accession>
<dbReference type="AlphaFoldDB" id="A0A8H4MZQ2"/>
<dbReference type="PANTHER" id="PTHR43792:SF1">
    <property type="entry name" value="N-ACETYLTRANSFERASE DOMAIN-CONTAINING PROTEIN"/>
    <property type="match status" value="1"/>
</dbReference>
<name>A0A8H4MZQ2_9PEZI</name>
<dbReference type="InterPro" id="IPR051531">
    <property type="entry name" value="N-acetyltransferase"/>
</dbReference>
<dbReference type="GO" id="GO:0016747">
    <property type="term" value="F:acyltransferase activity, transferring groups other than amino-acyl groups"/>
    <property type="evidence" value="ECO:0007669"/>
    <property type="project" value="InterPro"/>
</dbReference>
<dbReference type="PANTHER" id="PTHR43792">
    <property type="entry name" value="GNAT FAMILY, PUTATIVE (AFU_ORTHOLOGUE AFUA_3G00765)-RELATED-RELATED"/>
    <property type="match status" value="1"/>
</dbReference>
<keyword evidence="3" id="KW-1185">Reference proteome</keyword>
<evidence type="ECO:0000259" key="1">
    <source>
        <dbReference type="Pfam" id="PF13302"/>
    </source>
</evidence>
<evidence type="ECO:0000313" key="2">
    <source>
        <dbReference type="EMBL" id="KAF4300731.1"/>
    </source>
</evidence>
<reference evidence="2" key="1">
    <citation type="submission" date="2020-04" db="EMBL/GenBank/DDBJ databases">
        <title>Genome Assembly and Annotation of Botryosphaeria dothidea sdau 11-99, a Latent Pathogen of Apple Fruit Ring Rot in China.</title>
        <authorList>
            <person name="Yu C."/>
            <person name="Diao Y."/>
            <person name="Lu Q."/>
            <person name="Zhao J."/>
            <person name="Cui S."/>
            <person name="Peng C."/>
            <person name="He B."/>
            <person name="Liu H."/>
        </authorList>
    </citation>
    <scope>NUCLEOTIDE SEQUENCE [LARGE SCALE GENOMIC DNA]</scope>
    <source>
        <strain evidence="2">Sdau11-99</strain>
    </source>
</reference>